<dbReference type="EMBL" id="QOHO01000027">
    <property type="protein sequence ID" value="RFZ79173.1"/>
    <property type="molecule type" value="Genomic_DNA"/>
</dbReference>
<dbReference type="OrthoDB" id="1953540at2"/>
<dbReference type="RefSeq" id="WP_117416853.1">
    <property type="nucleotide sequence ID" value="NZ_QOHO01000027.1"/>
</dbReference>
<evidence type="ECO:0000313" key="1">
    <source>
        <dbReference type="EMBL" id="RFZ79173.1"/>
    </source>
</evidence>
<organism evidence="1 2">
    <name type="scientific">Lacrimispora amygdalina</name>
    <dbReference type="NCBI Taxonomy" id="253257"/>
    <lineage>
        <taxon>Bacteria</taxon>
        <taxon>Bacillati</taxon>
        <taxon>Bacillota</taxon>
        <taxon>Clostridia</taxon>
        <taxon>Lachnospirales</taxon>
        <taxon>Lachnospiraceae</taxon>
        <taxon>Lacrimispora</taxon>
    </lineage>
</organism>
<dbReference type="SUPFAM" id="SSF53474">
    <property type="entry name" value="alpha/beta-Hydrolases"/>
    <property type="match status" value="1"/>
</dbReference>
<reference evidence="1 2" key="1">
    <citation type="submission" date="2018-07" db="EMBL/GenBank/DDBJ databases">
        <title>New species, Clostridium PI-S10-A1B.</title>
        <authorList>
            <person name="Krishna G."/>
            <person name="Summeta K."/>
            <person name="Shikha S."/>
            <person name="Prabhu P.B."/>
            <person name="Suresh K."/>
        </authorList>
    </citation>
    <scope>NUCLEOTIDE SEQUENCE [LARGE SCALE GENOMIC DNA]</scope>
    <source>
        <strain evidence="1 2">PI-S10-A1B</strain>
    </source>
</reference>
<protein>
    <recommendedName>
        <fullName evidence="3">Alpha/beta hydrolase</fullName>
    </recommendedName>
</protein>
<name>A0A3E2NDY2_9FIRM</name>
<evidence type="ECO:0008006" key="3">
    <source>
        <dbReference type="Google" id="ProtNLM"/>
    </source>
</evidence>
<evidence type="ECO:0000313" key="2">
    <source>
        <dbReference type="Proteomes" id="UP000260680"/>
    </source>
</evidence>
<dbReference type="InterPro" id="IPR029058">
    <property type="entry name" value="AB_hydrolase_fold"/>
</dbReference>
<sequence length="198" mass="21902">MKIHPLNEEAIREIGWSDIYVSGYSEKVHIFHYLAGVNSKNIIVLHTPVTAVKNCYECYEQLGRIYGFNVFAVDYVPGEGECSGETQDFTLLNMVANLDAVYEYVCDHFSDDIHLLGYTGAGGIMAQYYLGTGRKFKSFAQFACGIYGDTTPLGLPKAFAKSAMGILRLLVKIKPTLSMAFTPPAAKGYHAELEVSFL</sequence>
<accession>A0A3E2NDY2</accession>
<proteinExistence type="predicted"/>
<dbReference type="AlphaFoldDB" id="A0A3E2NDY2"/>
<dbReference type="Gene3D" id="3.40.50.1820">
    <property type="entry name" value="alpha/beta hydrolase"/>
    <property type="match status" value="1"/>
</dbReference>
<comment type="caution">
    <text evidence="1">The sequence shown here is derived from an EMBL/GenBank/DDBJ whole genome shotgun (WGS) entry which is preliminary data.</text>
</comment>
<dbReference type="Proteomes" id="UP000260680">
    <property type="component" value="Unassembled WGS sequence"/>
</dbReference>
<gene>
    <name evidence="1" type="ORF">DS742_09960</name>
</gene>